<dbReference type="AlphaFoldDB" id="A0A2R8AAA8"/>
<dbReference type="EMBL" id="OMKW01000002">
    <property type="protein sequence ID" value="SPF29139.1"/>
    <property type="molecule type" value="Genomic_DNA"/>
</dbReference>
<dbReference type="Gene3D" id="3.30.70.100">
    <property type="match status" value="1"/>
</dbReference>
<dbReference type="SUPFAM" id="SSF54909">
    <property type="entry name" value="Dimeric alpha+beta barrel"/>
    <property type="match status" value="1"/>
</dbReference>
<accession>A0A2R8AAA8</accession>
<dbReference type="Pfam" id="PF03992">
    <property type="entry name" value="ABM"/>
    <property type="match status" value="1"/>
</dbReference>
<dbReference type="InterPro" id="IPR011008">
    <property type="entry name" value="Dimeric_a/b-barrel"/>
</dbReference>
<gene>
    <name evidence="2" type="ORF">POI8812_01445</name>
</gene>
<proteinExistence type="predicted"/>
<evidence type="ECO:0000259" key="1">
    <source>
        <dbReference type="PROSITE" id="PS51725"/>
    </source>
</evidence>
<sequence>MIIVAGEIDVKPGQRDAFIEGSLDAVRAARAHPDCQIFSVAPDPIEADRVTILEQWSSMDALDAFRADGPENSLTSLITAARVRQHELGQTTLD</sequence>
<dbReference type="Proteomes" id="UP000244932">
    <property type="component" value="Unassembled WGS sequence"/>
</dbReference>
<dbReference type="InterPro" id="IPR007138">
    <property type="entry name" value="ABM_dom"/>
</dbReference>
<protein>
    <recommendedName>
        <fullName evidence="1">ABM domain-containing protein</fullName>
    </recommendedName>
</protein>
<evidence type="ECO:0000313" key="3">
    <source>
        <dbReference type="Proteomes" id="UP000244932"/>
    </source>
</evidence>
<reference evidence="2 3" key="1">
    <citation type="submission" date="2018-03" db="EMBL/GenBank/DDBJ databases">
        <authorList>
            <person name="Keele B.F."/>
        </authorList>
    </citation>
    <scope>NUCLEOTIDE SEQUENCE [LARGE SCALE GENOMIC DNA]</scope>
    <source>
        <strain evidence="2 3">CeCT 8812</strain>
    </source>
</reference>
<keyword evidence="3" id="KW-1185">Reference proteome</keyword>
<organism evidence="2 3">
    <name type="scientific">Pontivivens insulae</name>
    <dbReference type="NCBI Taxonomy" id="1639689"/>
    <lineage>
        <taxon>Bacteria</taxon>
        <taxon>Pseudomonadati</taxon>
        <taxon>Pseudomonadota</taxon>
        <taxon>Alphaproteobacteria</taxon>
        <taxon>Rhodobacterales</taxon>
        <taxon>Paracoccaceae</taxon>
        <taxon>Pontivivens</taxon>
    </lineage>
</organism>
<evidence type="ECO:0000313" key="2">
    <source>
        <dbReference type="EMBL" id="SPF29139.1"/>
    </source>
</evidence>
<feature type="domain" description="ABM" evidence="1">
    <location>
        <begin position="2"/>
        <end position="94"/>
    </location>
</feature>
<name>A0A2R8AAA8_9RHOB</name>
<dbReference type="PROSITE" id="PS51725">
    <property type="entry name" value="ABM"/>
    <property type="match status" value="1"/>
</dbReference>
<dbReference type="RefSeq" id="WP_211310401.1">
    <property type="nucleotide sequence ID" value="NZ_OMKW01000002.1"/>
</dbReference>